<keyword evidence="10" id="KW-1185">Reference proteome</keyword>
<evidence type="ECO:0000256" key="4">
    <source>
        <dbReference type="ARBA" id="ARBA00023240"/>
    </source>
</evidence>
<keyword evidence="4" id="KW-1199">Hemostasis impairing toxin</keyword>
<keyword evidence="7" id="KW-0732">Signal</keyword>
<dbReference type="InterPro" id="IPR001254">
    <property type="entry name" value="Trypsin_dom"/>
</dbReference>
<dbReference type="SUPFAM" id="SSF50494">
    <property type="entry name" value="Trypsin-like serine proteases"/>
    <property type="match status" value="1"/>
</dbReference>
<dbReference type="Gene3D" id="2.40.10.10">
    <property type="entry name" value="Trypsin-like serine proteases"/>
    <property type="match status" value="1"/>
</dbReference>
<evidence type="ECO:0000256" key="1">
    <source>
        <dbReference type="ARBA" id="ARBA00004239"/>
    </source>
</evidence>
<proteinExistence type="predicted"/>
<dbReference type="GO" id="GO:0004252">
    <property type="term" value="F:serine-type endopeptidase activity"/>
    <property type="evidence" value="ECO:0007669"/>
    <property type="project" value="InterPro"/>
</dbReference>
<reference evidence="9" key="1">
    <citation type="submission" date="2022-05" db="EMBL/GenBank/DDBJ databases">
        <authorList>
            <person name="Okamura Y."/>
        </authorList>
    </citation>
    <scope>NUCLEOTIDE SEQUENCE</scope>
</reference>
<keyword evidence="2" id="KW-0800">Toxin</keyword>
<name>A0A9P0TGI3_PIEBR</name>
<evidence type="ECO:0000313" key="10">
    <source>
        <dbReference type="Proteomes" id="UP001152562"/>
    </source>
</evidence>
<dbReference type="InterPro" id="IPR043504">
    <property type="entry name" value="Peptidase_S1_PA_chymotrypsin"/>
</dbReference>
<protein>
    <recommendedName>
        <fullName evidence="8">Peptidase S1 domain-containing protein</fullName>
    </recommendedName>
</protein>
<evidence type="ECO:0000256" key="7">
    <source>
        <dbReference type="SAM" id="SignalP"/>
    </source>
</evidence>
<dbReference type="PANTHER" id="PTHR24250:SF50">
    <property type="entry name" value="PEPTIDASE S1 DOMAIN-CONTAINING PROTEIN"/>
    <property type="match status" value="1"/>
</dbReference>
<keyword evidence="3" id="KW-1015">Disulfide bond</keyword>
<evidence type="ECO:0000256" key="3">
    <source>
        <dbReference type="ARBA" id="ARBA00023157"/>
    </source>
</evidence>
<feature type="signal peptide" evidence="7">
    <location>
        <begin position="1"/>
        <end position="16"/>
    </location>
</feature>
<evidence type="ECO:0000256" key="5">
    <source>
        <dbReference type="ARBA" id="ARBA00055534"/>
    </source>
</evidence>
<dbReference type="GO" id="GO:0090729">
    <property type="term" value="F:toxin activity"/>
    <property type="evidence" value="ECO:0007669"/>
    <property type="project" value="UniProtKB-KW"/>
</dbReference>
<organism evidence="9 10">
    <name type="scientific">Pieris brassicae</name>
    <name type="common">White butterfly</name>
    <name type="synonym">Large white butterfly</name>
    <dbReference type="NCBI Taxonomy" id="7116"/>
    <lineage>
        <taxon>Eukaryota</taxon>
        <taxon>Metazoa</taxon>
        <taxon>Ecdysozoa</taxon>
        <taxon>Arthropoda</taxon>
        <taxon>Hexapoda</taxon>
        <taxon>Insecta</taxon>
        <taxon>Pterygota</taxon>
        <taxon>Neoptera</taxon>
        <taxon>Endopterygota</taxon>
        <taxon>Lepidoptera</taxon>
        <taxon>Glossata</taxon>
        <taxon>Ditrysia</taxon>
        <taxon>Papilionoidea</taxon>
        <taxon>Pieridae</taxon>
        <taxon>Pierinae</taxon>
        <taxon>Pieris</taxon>
    </lineage>
</organism>
<gene>
    <name evidence="9" type="ORF">PIBRA_LOCUS6264</name>
</gene>
<keyword evidence="6" id="KW-1205">Fibrinolytic toxin</keyword>
<accession>A0A9P0TGI3</accession>
<sequence>MFTSILPIFLVAVVSAKVARNHEVPYQASIRSDFGHMCSGAILYKNWILTAARCGMSLRRRKVQYVVVGTNDIAGPGTSFPVEIIHVHPKHSHYKYDIAVVKLNGTIKFNDKIQPIQFPERSTKPGANMLFSGWKGPSDSNQTNNLLMRNVTSITSDACQKEIGPHLELYQICTIDNDPYRKGEEFFDGRGGPIVEGSRLAAIASISRTNNSASIHTRVYELLTWIIVTIDPDSRVTD</sequence>
<dbReference type="FunFam" id="2.40.10.10:FF:000068">
    <property type="entry name" value="transmembrane protease serine 2"/>
    <property type="match status" value="1"/>
</dbReference>
<dbReference type="PROSITE" id="PS50240">
    <property type="entry name" value="TRYPSIN_DOM"/>
    <property type="match status" value="1"/>
</dbReference>
<evidence type="ECO:0000256" key="2">
    <source>
        <dbReference type="ARBA" id="ARBA00022656"/>
    </source>
</evidence>
<comment type="function">
    <text evidence="5">Fibrinolytic activity; shows preferential cleavage of Arg-Gly bonds in all three fibrinogen chains. Contact with the caterpillars causes severe bleeding, due the anticoagulant effect of the protein.</text>
</comment>
<dbReference type="Pfam" id="PF00089">
    <property type="entry name" value="Trypsin"/>
    <property type="match status" value="1"/>
</dbReference>
<dbReference type="GO" id="GO:0005576">
    <property type="term" value="C:extracellular region"/>
    <property type="evidence" value="ECO:0007669"/>
    <property type="project" value="UniProtKB-SubCell"/>
</dbReference>
<evidence type="ECO:0000259" key="8">
    <source>
        <dbReference type="PROSITE" id="PS50240"/>
    </source>
</evidence>
<evidence type="ECO:0000313" key="9">
    <source>
        <dbReference type="EMBL" id="CAH4029519.1"/>
    </source>
</evidence>
<dbReference type="Proteomes" id="UP001152562">
    <property type="component" value="Unassembled WGS sequence"/>
</dbReference>
<dbReference type="InterPro" id="IPR009003">
    <property type="entry name" value="Peptidase_S1_PA"/>
</dbReference>
<dbReference type="SMART" id="SM00020">
    <property type="entry name" value="Tryp_SPc"/>
    <property type="match status" value="1"/>
</dbReference>
<dbReference type="GO" id="GO:0006508">
    <property type="term" value="P:proteolysis"/>
    <property type="evidence" value="ECO:0007669"/>
    <property type="project" value="InterPro"/>
</dbReference>
<feature type="domain" description="Peptidase S1" evidence="8">
    <location>
        <begin position="13"/>
        <end position="231"/>
    </location>
</feature>
<feature type="chain" id="PRO_5040221017" description="Peptidase S1 domain-containing protein" evidence="7">
    <location>
        <begin position="17"/>
        <end position="238"/>
    </location>
</feature>
<evidence type="ECO:0000256" key="6">
    <source>
        <dbReference type="ARBA" id="ARBA00084094"/>
    </source>
</evidence>
<dbReference type="PANTHER" id="PTHR24250">
    <property type="entry name" value="CHYMOTRYPSIN-RELATED"/>
    <property type="match status" value="1"/>
</dbReference>
<comment type="caution">
    <text evidence="9">The sequence shown here is derived from an EMBL/GenBank/DDBJ whole genome shotgun (WGS) entry which is preliminary data.</text>
</comment>
<comment type="subcellular location">
    <subcellularLocation>
        <location evidence="1">Secreted</location>
        <location evidence="1">Extracellular space</location>
    </subcellularLocation>
</comment>
<dbReference type="AlphaFoldDB" id="A0A9P0TGI3"/>
<dbReference type="EMBL" id="CALOZG010000008">
    <property type="protein sequence ID" value="CAH4029519.1"/>
    <property type="molecule type" value="Genomic_DNA"/>
</dbReference>